<evidence type="ECO:0000256" key="1">
    <source>
        <dbReference type="ARBA" id="ARBA00004123"/>
    </source>
</evidence>
<dbReference type="GO" id="GO:0003677">
    <property type="term" value="F:DNA binding"/>
    <property type="evidence" value="ECO:0007669"/>
    <property type="project" value="UniProtKB-KW"/>
</dbReference>
<dbReference type="GO" id="GO:0051276">
    <property type="term" value="P:chromosome organization"/>
    <property type="evidence" value="ECO:0007669"/>
    <property type="project" value="TreeGrafter"/>
</dbReference>
<keyword evidence="2" id="KW-0238">DNA-binding</keyword>
<evidence type="ECO:0000256" key="2">
    <source>
        <dbReference type="ARBA" id="ARBA00023125"/>
    </source>
</evidence>
<organism evidence="7 8">
    <name type="scientific">Dreissena polymorpha</name>
    <name type="common">Zebra mussel</name>
    <name type="synonym">Mytilus polymorpha</name>
    <dbReference type="NCBI Taxonomy" id="45954"/>
    <lineage>
        <taxon>Eukaryota</taxon>
        <taxon>Metazoa</taxon>
        <taxon>Spiralia</taxon>
        <taxon>Lophotrochozoa</taxon>
        <taxon>Mollusca</taxon>
        <taxon>Bivalvia</taxon>
        <taxon>Autobranchia</taxon>
        <taxon>Heteroconchia</taxon>
        <taxon>Euheterodonta</taxon>
        <taxon>Imparidentia</taxon>
        <taxon>Neoheterodontei</taxon>
        <taxon>Myida</taxon>
        <taxon>Dreissenoidea</taxon>
        <taxon>Dreissenidae</taxon>
        <taxon>Dreissena</taxon>
    </lineage>
</organism>
<gene>
    <name evidence="7" type="ORF">DPMN_117634</name>
</gene>
<reference evidence="7" key="2">
    <citation type="submission" date="2020-11" db="EMBL/GenBank/DDBJ databases">
        <authorList>
            <person name="McCartney M.A."/>
            <person name="Auch B."/>
            <person name="Kono T."/>
            <person name="Mallez S."/>
            <person name="Becker A."/>
            <person name="Gohl D.M."/>
            <person name="Silverstein K.A.T."/>
            <person name="Koren S."/>
            <person name="Bechman K.B."/>
            <person name="Herman A."/>
            <person name="Abrahante J.E."/>
            <person name="Garbe J."/>
        </authorList>
    </citation>
    <scope>NUCLEOTIDE SEQUENCE</scope>
    <source>
        <strain evidence="7">Duluth1</strain>
        <tissue evidence="7">Whole animal</tissue>
    </source>
</reference>
<evidence type="ECO:0000256" key="5">
    <source>
        <dbReference type="ARBA" id="ARBA00064955"/>
    </source>
</evidence>
<comment type="subcellular location">
    <subcellularLocation>
        <location evidence="1">Nucleus</location>
    </subcellularLocation>
</comment>
<keyword evidence="3" id="KW-0539">Nucleus</keyword>
<comment type="similarity">
    <text evidence="4">Belongs to the BAF family.</text>
</comment>
<dbReference type="OrthoDB" id="9997163at2759"/>
<protein>
    <recommendedName>
        <fullName evidence="6">Barrier-to-autointegration factor 1</fullName>
    </recommendedName>
</protein>
<dbReference type="AlphaFoldDB" id="A0A9D4JL59"/>
<dbReference type="InterPro" id="IPR051387">
    <property type="entry name" value="BAF"/>
</dbReference>
<keyword evidence="8" id="KW-1185">Reference proteome</keyword>
<evidence type="ECO:0000313" key="8">
    <source>
        <dbReference type="Proteomes" id="UP000828390"/>
    </source>
</evidence>
<evidence type="ECO:0000256" key="3">
    <source>
        <dbReference type="ARBA" id="ARBA00023242"/>
    </source>
</evidence>
<name>A0A9D4JL59_DREPO</name>
<dbReference type="PANTHER" id="PTHR47507">
    <property type="entry name" value="BARRIER TO AUTOINTEGRATION FACTOR 2"/>
    <property type="match status" value="1"/>
</dbReference>
<dbReference type="InterPro" id="IPR004122">
    <property type="entry name" value="BAF_prot"/>
</dbReference>
<dbReference type="SMART" id="SM01023">
    <property type="entry name" value="BAF"/>
    <property type="match status" value="1"/>
</dbReference>
<accession>A0A9D4JL59</accession>
<comment type="caution">
    <text evidence="7">The sequence shown here is derived from an EMBL/GenBank/DDBJ whole genome shotgun (WGS) entry which is preliminary data.</text>
</comment>
<evidence type="ECO:0000313" key="7">
    <source>
        <dbReference type="EMBL" id="KAH3816125.1"/>
    </source>
</evidence>
<dbReference type="Pfam" id="PF02961">
    <property type="entry name" value="SAM_BAF"/>
    <property type="match status" value="1"/>
</dbReference>
<comment type="subunit">
    <text evidence="5">Interacts with emr-1 and lem-2. Interacts with lem-4l, leading to decreased phosphorylation by VRK1 and promoting dephosphorylation by protein phosphatase 2A (PP2A).</text>
</comment>
<proteinExistence type="inferred from homology"/>
<dbReference type="Gene3D" id="1.10.150.40">
    <property type="entry name" value="Barrier-to-autointegration factor, BAF"/>
    <property type="match status" value="1"/>
</dbReference>
<evidence type="ECO:0000256" key="6">
    <source>
        <dbReference type="ARBA" id="ARBA00069025"/>
    </source>
</evidence>
<dbReference type="GO" id="GO:0005634">
    <property type="term" value="C:nucleus"/>
    <property type="evidence" value="ECO:0007669"/>
    <property type="project" value="UniProtKB-SubCell"/>
</dbReference>
<dbReference type="InterPro" id="IPR036617">
    <property type="entry name" value="BAF_sf"/>
</dbReference>
<dbReference type="FunFam" id="1.10.150.40:FF:000005">
    <property type="entry name" value="Barrier-to-autointegration factor 1"/>
    <property type="match status" value="1"/>
</dbReference>
<dbReference type="PANTHER" id="PTHR47507:SF6">
    <property type="entry name" value="BARRIER-TO-AUTOINTEGRATION FACTOR"/>
    <property type="match status" value="1"/>
</dbReference>
<dbReference type="SUPFAM" id="SSF47798">
    <property type="entry name" value="Barrier-to-autointegration factor, BAF"/>
    <property type="match status" value="1"/>
</dbReference>
<dbReference type="Proteomes" id="UP000828390">
    <property type="component" value="Unassembled WGS sequence"/>
</dbReference>
<reference evidence="7" key="1">
    <citation type="journal article" date="2019" name="bioRxiv">
        <title>The Genome of the Zebra Mussel, Dreissena polymorpha: A Resource for Invasive Species Research.</title>
        <authorList>
            <person name="McCartney M.A."/>
            <person name="Auch B."/>
            <person name="Kono T."/>
            <person name="Mallez S."/>
            <person name="Zhang Y."/>
            <person name="Obille A."/>
            <person name="Becker A."/>
            <person name="Abrahante J.E."/>
            <person name="Garbe J."/>
            <person name="Badalamenti J.P."/>
            <person name="Herman A."/>
            <person name="Mangelson H."/>
            <person name="Liachko I."/>
            <person name="Sullivan S."/>
            <person name="Sone E.D."/>
            <person name="Koren S."/>
            <person name="Silverstein K.A.T."/>
            <person name="Beckman K.B."/>
            <person name="Gohl D.M."/>
        </authorList>
    </citation>
    <scope>NUCLEOTIDE SEQUENCE</scope>
    <source>
        <strain evidence="7">Duluth1</strain>
        <tissue evidence="7">Whole animal</tissue>
    </source>
</reference>
<evidence type="ECO:0000256" key="4">
    <source>
        <dbReference type="ARBA" id="ARBA00038496"/>
    </source>
</evidence>
<sequence length="90" mass="10339">MAYTSQKHRNFVAEPMGDKPVTELAGIGDVLGGKLEEAGFDRAYKVLGQYLVFGKDEKRFKEWLKNTTEAIKKEQNDCFGCLKEWCDRFL</sequence>
<dbReference type="GO" id="GO:0000793">
    <property type="term" value="C:condensed chromosome"/>
    <property type="evidence" value="ECO:0007669"/>
    <property type="project" value="TreeGrafter"/>
</dbReference>
<dbReference type="EMBL" id="JAIWYP010000005">
    <property type="protein sequence ID" value="KAH3816125.1"/>
    <property type="molecule type" value="Genomic_DNA"/>
</dbReference>